<sequence length="485" mass="53003">DTVIIGGGVVGLSILRASLQAGYNAILLERNPHLCNEASGRNSGVICTGVDAPSGSLERALIRDSISRVREFCVEHNVPMRECGSLVCLWPWDEHDNIITDDEDEKKIDDDNTLVTKPGNPDDKLERVLQESLIAGDNATLLSSETVLNLEPSLSSHCRGAVHIPGEIVVDPWLFPLALATHARELGKQSIHGQNIDVIQTGREVVMDSSSFNTEEGIWNLVTRRCEKDSEDVVFQTKSIINSVGVNSDLMQKIASSVVRNINPPTFAARPRQGQYIVYSAPQNEFPTRPIQPVPTERTKGIFVYSTLYNQIVVGPTAKDQSSRTDDEIERSVAKELAAHATRVFDRTMGSSIMQSDTDFDPTIVGEYVGIRPGTSKRDYQIQLHCHANFITVGGIRSTGLSASLGIGRHVVQSLLCSIVSRSEEESTSVQQASPTPLPDVESLVEQYHSRGDGTINVAGHDYRVTHPLTRMGWDARTGIASSGK</sequence>
<gene>
    <name evidence="2" type="ORF">QTG54_013780</name>
</gene>
<dbReference type="EMBL" id="JATAAI010000033">
    <property type="protein sequence ID" value="KAK1735617.1"/>
    <property type="molecule type" value="Genomic_DNA"/>
</dbReference>
<proteinExistence type="predicted"/>
<dbReference type="InterPro" id="IPR006076">
    <property type="entry name" value="FAD-dep_OxRdtase"/>
</dbReference>
<accession>A0AAD8XXS3</accession>
<protein>
    <submittedName>
        <fullName evidence="2">L-2-hydroxyglutarate dehydrogenase</fullName>
        <ecNumber evidence="2">1.1.5.13</ecNumber>
    </submittedName>
</protein>
<evidence type="ECO:0000259" key="1">
    <source>
        <dbReference type="Pfam" id="PF01266"/>
    </source>
</evidence>
<keyword evidence="2" id="KW-0560">Oxidoreductase</keyword>
<dbReference type="Proteomes" id="UP001224775">
    <property type="component" value="Unassembled WGS sequence"/>
</dbReference>
<dbReference type="InterPro" id="IPR052745">
    <property type="entry name" value="G3P_Oxidase/Oxidoreductase"/>
</dbReference>
<evidence type="ECO:0000313" key="3">
    <source>
        <dbReference type="Proteomes" id="UP001224775"/>
    </source>
</evidence>
<dbReference type="Gene3D" id="3.30.9.10">
    <property type="entry name" value="D-Amino Acid Oxidase, subunit A, domain 2"/>
    <property type="match status" value="1"/>
</dbReference>
<dbReference type="GO" id="GO:0140696">
    <property type="term" value="F:(S)-2-hydroxyglutarate dehydrogenase (quinone) activity"/>
    <property type="evidence" value="ECO:0007669"/>
    <property type="project" value="UniProtKB-EC"/>
</dbReference>
<feature type="non-terminal residue" evidence="2">
    <location>
        <position position="1"/>
    </location>
</feature>
<dbReference type="PANTHER" id="PTHR42720:SF1">
    <property type="entry name" value="GLYCEROL 3-PHOSPHATE OXIDASE"/>
    <property type="match status" value="1"/>
</dbReference>
<dbReference type="SUPFAM" id="SSF51905">
    <property type="entry name" value="FAD/NAD(P)-binding domain"/>
    <property type="match status" value="1"/>
</dbReference>
<dbReference type="AlphaFoldDB" id="A0AAD8XXS3"/>
<dbReference type="Gene3D" id="3.50.50.60">
    <property type="entry name" value="FAD/NAD(P)-binding domain"/>
    <property type="match status" value="1"/>
</dbReference>
<evidence type="ECO:0000313" key="2">
    <source>
        <dbReference type="EMBL" id="KAK1735617.1"/>
    </source>
</evidence>
<organism evidence="2 3">
    <name type="scientific">Skeletonema marinoi</name>
    <dbReference type="NCBI Taxonomy" id="267567"/>
    <lineage>
        <taxon>Eukaryota</taxon>
        <taxon>Sar</taxon>
        <taxon>Stramenopiles</taxon>
        <taxon>Ochrophyta</taxon>
        <taxon>Bacillariophyta</taxon>
        <taxon>Coscinodiscophyceae</taxon>
        <taxon>Thalassiosirophycidae</taxon>
        <taxon>Thalassiosirales</taxon>
        <taxon>Skeletonemataceae</taxon>
        <taxon>Skeletonema</taxon>
        <taxon>Skeletonema marinoi-dohrnii complex</taxon>
    </lineage>
</organism>
<comment type="caution">
    <text evidence="2">The sequence shown here is derived from an EMBL/GenBank/DDBJ whole genome shotgun (WGS) entry which is preliminary data.</text>
</comment>
<dbReference type="PANTHER" id="PTHR42720">
    <property type="entry name" value="GLYCEROL-3-PHOSPHATE DEHYDROGENASE"/>
    <property type="match status" value="1"/>
</dbReference>
<reference evidence="2" key="1">
    <citation type="submission" date="2023-06" db="EMBL/GenBank/DDBJ databases">
        <title>Survivors Of The Sea: Transcriptome response of Skeletonema marinoi to long-term dormancy.</title>
        <authorList>
            <person name="Pinder M.I.M."/>
            <person name="Kourtchenko O."/>
            <person name="Robertson E.K."/>
            <person name="Larsson T."/>
            <person name="Maumus F."/>
            <person name="Osuna-Cruz C.M."/>
            <person name="Vancaester E."/>
            <person name="Stenow R."/>
            <person name="Vandepoele K."/>
            <person name="Ploug H."/>
            <person name="Bruchert V."/>
            <person name="Godhe A."/>
            <person name="Topel M."/>
        </authorList>
    </citation>
    <scope>NUCLEOTIDE SEQUENCE</scope>
    <source>
        <strain evidence="2">R05AC</strain>
    </source>
</reference>
<name>A0AAD8XXS3_9STRA</name>
<dbReference type="InterPro" id="IPR036188">
    <property type="entry name" value="FAD/NAD-bd_sf"/>
</dbReference>
<feature type="domain" description="FAD dependent oxidoreductase" evidence="1">
    <location>
        <begin position="1"/>
        <end position="413"/>
    </location>
</feature>
<dbReference type="EC" id="1.1.5.13" evidence="2"/>
<dbReference type="Pfam" id="PF01266">
    <property type="entry name" value="DAO"/>
    <property type="match status" value="1"/>
</dbReference>
<keyword evidence="3" id="KW-1185">Reference proteome</keyword>